<evidence type="ECO:0000256" key="4">
    <source>
        <dbReference type="PROSITE-ProRule" id="PRU00433"/>
    </source>
</evidence>
<keyword evidence="3 4" id="KW-0408">Iron</keyword>
<sequence length="718" mass="78743">MRLFIGLLLGGLCLLSDNVWGQASDLRPGRLSSAERDALQPGLQAAFQMLPLDTPSSDPTLADVRTVRLPALFVPAGEPATPFLAAGPFRCTFTGYLKTRLRGEARLAFAGRGAVKLWLNDEQVLAIEQGDLQAAPAVPVELAKGYNHLRLEYDSPAAGDAQLRVDWSSDEFPREPLSPRDLFHNGDDPAIRDGGQQRAGRLLLARHNCLKCHPAFEGDPSAFAPLLMPEALRDTPDLGEVGARLQADWMTEWILAPASLRNKTTMPAVLSHLPPATARQTAVDIAAYLATLQGEPGDKQSIEPAPAADAVRLGEGLYEERGCIACHRFTPPDQDDRWQRVSLHYLSAKFQPDQVAQFLANPRRHYRWSRMPHAPLEPVETRQLAAYLASRSQGSLPLAAVDATPAGDPVRGAELFQSVGCVQCHARGKTPPLPARAATLASLLAAGHTERGCLAEEVAGRGSAPDVQLAAEDKTAVREFLKASLESLTRDTADDFSQRQWKTMSCRACHARDGVDAILPAVLYDEGERGLPPDPVPDLTWAGEKLQPQWTQRLLAGLLPYRPRPHFHLRMPALPARGDLLSQGICFEHGFALDENPQPAWSEPLAETGSQVAAMQNGLACHRCHAIGDQQATAPFEARSTNLSFAADRLRYRFYHRWMRDPMRVEPATKMIKFAPDGLKTGLDRYYKGDAHQQFESVWHYLHALHAAEKPEPAASDP</sequence>
<evidence type="ECO:0000313" key="8">
    <source>
        <dbReference type="Proteomes" id="UP000317648"/>
    </source>
</evidence>
<evidence type="ECO:0000259" key="6">
    <source>
        <dbReference type="PROSITE" id="PS51820"/>
    </source>
</evidence>
<dbReference type="KEGG" id="lcre:Pla8534_56280"/>
<evidence type="ECO:0000259" key="5">
    <source>
        <dbReference type="PROSITE" id="PS51007"/>
    </source>
</evidence>
<feature type="domain" description="Cytochrome c" evidence="5">
    <location>
        <begin position="407"/>
        <end position="485"/>
    </location>
</feature>
<dbReference type="PROSITE" id="PS51820">
    <property type="entry name" value="PA14"/>
    <property type="match status" value="1"/>
</dbReference>
<dbReference type="AlphaFoldDB" id="A0A518E123"/>
<dbReference type="SUPFAM" id="SSF46626">
    <property type="entry name" value="Cytochrome c"/>
    <property type="match status" value="2"/>
</dbReference>
<dbReference type="InterPro" id="IPR036280">
    <property type="entry name" value="Multihaem_cyt_sf"/>
</dbReference>
<feature type="domain" description="Cytochrome c" evidence="5">
    <location>
        <begin position="309"/>
        <end position="392"/>
    </location>
</feature>
<dbReference type="Proteomes" id="UP000317648">
    <property type="component" value="Chromosome"/>
</dbReference>
<accession>A0A518E123</accession>
<name>A0A518E123_9BACT</name>
<dbReference type="GO" id="GO:0009055">
    <property type="term" value="F:electron transfer activity"/>
    <property type="evidence" value="ECO:0007669"/>
    <property type="project" value="InterPro"/>
</dbReference>
<reference evidence="7 8" key="1">
    <citation type="submission" date="2019-02" db="EMBL/GenBank/DDBJ databases">
        <title>Deep-cultivation of Planctomycetes and their phenomic and genomic characterization uncovers novel biology.</title>
        <authorList>
            <person name="Wiegand S."/>
            <person name="Jogler M."/>
            <person name="Boedeker C."/>
            <person name="Pinto D."/>
            <person name="Vollmers J."/>
            <person name="Rivas-Marin E."/>
            <person name="Kohn T."/>
            <person name="Peeters S.H."/>
            <person name="Heuer A."/>
            <person name="Rast P."/>
            <person name="Oberbeckmann S."/>
            <person name="Bunk B."/>
            <person name="Jeske O."/>
            <person name="Meyerdierks A."/>
            <person name="Storesund J.E."/>
            <person name="Kallscheuer N."/>
            <person name="Luecker S."/>
            <person name="Lage O.M."/>
            <person name="Pohl T."/>
            <person name="Merkel B.J."/>
            <person name="Hornburger P."/>
            <person name="Mueller R.-W."/>
            <person name="Bruemmer F."/>
            <person name="Labrenz M."/>
            <person name="Spormann A.M."/>
            <person name="Op den Camp H."/>
            <person name="Overmann J."/>
            <person name="Amann R."/>
            <person name="Jetten M.S.M."/>
            <person name="Mascher T."/>
            <person name="Medema M.H."/>
            <person name="Devos D.P."/>
            <person name="Kaster A.-K."/>
            <person name="Ovreas L."/>
            <person name="Rohde M."/>
            <person name="Galperin M.Y."/>
            <person name="Jogler C."/>
        </authorList>
    </citation>
    <scope>NUCLEOTIDE SEQUENCE [LARGE SCALE GENOMIC DNA]</scope>
    <source>
        <strain evidence="7 8">Pla85_3_4</strain>
    </source>
</reference>
<dbReference type="PROSITE" id="PS51007">
    <property type="entry name" value="CYTC"/>
    <property type="match status" value="3"/>
</dbReference>
<dbReference type="InterPro" id="IPR009056">
    <property type="entry name" value="Cyt_c-like_dom"/>
</dbReference>
<proteinExistence type="predicted"/>
<dbReference type="InterPro" id="IPR037524">
    <property type="entry name" value="PA14/GLEYA"/>
</dbReference>
<keyword evidence="2 4" id="KW-0479">Metal-binding</keyword>
<keyword evidence="8" id="KW-1185">Reference proteome</keyword>
<gene>
    <name evidence="7" type="ORF">Pla8534_56280</name>
</gene>
<evidence type="ECO:0000313" key="7">
    <source>
        <dbReference type="EMBL" id="QDU97772.1"/>
    </source>
</evidence>
<evidence type="ECO:0000256" key="3">
    <source>
        <dbReference type="ARBA" id="ARBA00023004"/>
    </source>
</evidence>
<dbReference type="InterPro" id="IPR036909">
    <property type="entry name" value="Cyt_c-like_dom_sf"/>
</dbReference>
<evidence type="ECO:0000256" key="1">
    <source>
        <dbReference type="ARBA" id="ARBA00022617"/>
    </source>
</evidence>
<dbReference type="GO" id="GO:0046872">
    <property type="term" value="F:metal ion binding"/>
    <property type="evidence" value="ECO:0007669"/>
    <property type="project" value="UniProtKB-KW"/>
</dbReference>
<dbReference type="GO" id="GO:0020037">
    <property type="term" value="F:heme binding"/>
    <property type="evidence" value="ECO:0007669"/>
    <property type="project" value="InterPro"/>
</dbReference>
<dbReference type="SUPFAM" id="SSF48695">
    <property type="entry name" value="Multiheme cytochromes"/>
    <property type="match status" value="1"/>
</dbReference>
<dbReference type="Gene3D" id="1.10.760.10">
    <property type="entry name" value="Cytochrome c-like domain"/>
    <property type="match status" value="3"/>
</dbReference>
<keyword evidence="1 4" id="KW-0349">Heme</keyword>
<protein>
    <submittedName>
        <fullName evidence="7">Cytochrome c</fullName>
    </submittedName>
</protein>
<feature type="domain" description="Cytochrome c" evidence="5">
    <location>
        <begin position="195"/>
        <end position="293"/>
    </location>
</feature>
<organism evidence="7 8">
    <name type="scientific">Lignipirellula cremea</name>
    <dbReference type="NCBI Taxonomy" id="2528010"/>
    <lineage>
        <taxon>Bacteria</taxon>
        <taxon>Pseudomonadati</taxon>
        <taxon>Planctomycetota</taxon>
        <taxon>Planctomycetia</taxon>
        <taxon>Pirellulales</taxon>
        <taxon>Pirellulaceae</taxon>
        <taxon>Lignipirellula</taxon>
    </lineage>
</organism>
<feature type="domain" description="PA14" evidence="6">
    <location>
        <begin position="38"/>
        <end position="181"/>
    </location>
</feature>
<dbReference type="EMBL" id="CP036433">
    <property type="protein sequence ID" value="QDU97772.1"/>
    <property type="molecule type" value="Genomic_DNA"/>
</dbReference>
<evidence type="ECO:0000256" key="2">
    <source>
        <dbReference type="ARBA" id="ARBA00022723"/>
    </source>
</evidence>